<evidence type="ECO:0000313" key="3">
    <source>
        <dbReference type="EMBL" id="MCZ8511524.1"/>
    </source>
</evidence>
<protein>
    <submittedName>
        <fullName evidence="3">PAS domain-containing protein</fullName>
    </submittedName>
</protein>
<dbReference type="RefSeq" id="WP_269879922.1">
    <property type="nucleotide sequence ID" value="NZ_JAQAGZ010000002.1"/>
</dbReference>
<sequence length="216" mass="24380">MNKDAKEELLRYAPIANAIAQTFGDNCEVVLHDLSTPQNSVIYTVNNHVTGRMVGQPINHIFTRVLLSKKFQNDVVANYQTQTDDGRRIKSTTALIRDKDGVAIGALCINFDYQSLLQFQDFLNNFTSLEDEPIKEEVELLGNVKEIANQLIQQIIGDYDVDTMDKSKKIEVVKFMDEKGVFLIKGAVEKVAESLQVSKVTIYSYLDQIRSDRAEA</sequence>
<dbReference type="PANTHER" id="PTHR35568">
    <property type="entry name" value="TRANSCRIPTIONAL REGULATOR DAUR"/>
    <property type="match status" value="1"/>
</dbReference>
<organism evidence="3 4">
    <name type="scientific">Paenibacillus gyeongsangnamensis</name>
    <dbReference type="NCBI Taxonomy" id="3388067"/>
    <lineage>
        <taxon>Bacteria</taxon>
        <taxon>Bacillati</taxon>
        <taxon>Bacillota</taxon>
        <taxon>Bacilli</taxon>
        <taxon>Bacillales</taxon>
        <taxon>Paenibacillaceae</taxon>
        <taxon>Paenibacillus</taxon>
    </lineage>
</organism>
<dbReference type="Pfam" id="PF13309">
    <property type="entry name" value="HTH_22"/>
    <property type="match status" value="1"/>
</dbReference>
<dbReference type="InterPro" id="IPR039446">
    <property type="entry name" value="DauR-like"/>
</dbReference>
<evidence type="ECO:0000259" key="1">
    <source>
        <dbReference type="Pfam" id="PF08348"/>
    </source>
</evidence>
<feature type="domain" description="Transcriptional regulator DauR-like HTH" evidence="2">
    <location>
        <begin position="149"/>
        <end position="207"/>
    </location>
</feature>
<dbReference type="PANTHER" id="PTHR35568:SF1">
    <property type="entry name" value="TRANSCRIPTIONAL REGULATOR DAUR"/>
    <property type="match status" value="1"/>
</dbReference>
<dbReference type="EMBL" id="JAQAGZ010000002">
    <property type="protein sequence ID" value="MCZ8511524.1"/>
    <property type="molecule type" value="Genomic_DNA"/>
</dbReference>
<dbReference type="Proteomes" id="UP001527882">
    <property type="component" value="Unassembled WGS sequence"/>
</dbReference>
<proteinExistence type="predicted"/>
<evidence type="ECO:0000313" key="4">
    <source>
        <dbReference type="Proteomes" id="UP001527882"/>
    </source>
</evidence>
<feature type="domain" description="YheO-like" evidence="1">
    <location>
        <begin position="11"/>
        <end position="121"/>
    </location>
</feature>
<name>A0ABT4Q3T3_9BACL</name>
<accession>A0ABT4Q3T3</accession>
<reference evidence="3 4" key="1">
    <citation type="submission" date="2022-12" db="EMBL/GenBank/DDBJ databases">
        <title>Draft genome sequence of Paenibacillus sp. dW9.</title>
        <authorList>
            <person name="Choi E.-W."/>
            <person name="Kim D.-U."/>
        </authorList>
    </citation>
    <scope>NUCLEOTIDE SEQUENCE [LARGE SCALE GENOMIC DNA]</scope>
    <source>
        <strain evidence="4">dW9</strain>
    </source>
</reference>
<evidence type="ECO:0000259" key="2">
    <source>
        <dbReference type="Pfam" id="PF13309"/>
    </source>
</evidence>
<keyword evidence="4" id="KW-1185">Reference proteome</keyword>
<gene>
    <name evidence="3" type="ORF">O9H85_03555</name>
</gene>
<comment type="caution">
    <text evidence="3">The sequence shown here is derived from an EMBL/GenBank/DDBJ whole genome shotgun (WGS) entry which is preliminary data.</text>
</comment>
<dbReference type="InterPro" id="IPR013559">
    <property type="entry name" value="YheO"/>
</dbReference>
<dbReference type="Pfam" id="PF08348">
    <property type="entry name" value="PAS_6"/>
    <property type="match status" value="1"/>
</dbReference>
<dbReference type="InterPro" id="IPR039445">
    <property type="entry name" value="DauR-like_HTH"/>
</dbReference>